<feature type="compositionally biased region" description="Basic and acidic residues" evidence="1">
    <location>
        <begin position="1"/>
        <end position="13"/>
    </location>
</feature>
<feature type="region of interest" description="Disordered" evidence="1">
    <location>
        <begin position="1"/>
        <end position="50"/>
    </location>
</feature>
<gene>
    <name evidence="2" type="ORF">RCOM_1238300</name>
</gene>
<feature type="compositionally biased region" description="Basic residues" evidence="1">
    <location>
        <begin position="28"/>
        <end position="45"/>
    </location>
</feature>
<accession>B9T0W7</accession>
<dbReference type="EMBL" id="EQ974318">
    <property type="protein sequence ID" value="EEF30485.1"/>
    <property type="molecule type" value="Genomic_DNA"/>
</dbReference>
<evidence type="ECO:0000313" key="2">
    <source>
        <dbReference type="EMBL" id="EEF30485.1"/>
    </source>
</evidence>
<protein>
    <submittedName>
        <fullName evidence="2">Uncharacterized protein</fullName>
    </submittedName>
</protein>
<evidence type="ECO:0000256" key="1">
    <source>
        <dbReference type="SAM" id="MobiDB-lite"/>
    </source>
</evidence>
<dbReference type="AlphaFoldDB" id="B9T0W7"/>
<keyword evidence="3" id="KW-1185">Reference proteome</keyword>
<proteinExistence type="predicted"/>
<organism evidence="2 3">
    <name type="scientific">Ricinus communis</name>
    <name type="common">Castor bean</name>
    <dbReference type="NCBI Taxonomy" id="3988"/>
    <lineage>
        <taxon>Eukaryota</taxon>
        <taxon>Viridiplantae</taxon>
        <taxon>Streptophyta</taxon>
        <taxon>Embryophyta</taxon>
        <taxon>Tracheophyta</taxon>
        <taxon>Spermatophyta</taxon>
        <taxon>Magnoliopsida</taxon>
        <taxon>eudicotyledons</taxon>
        <taxon>Gunneridae</taxon>
        <taxon>Pentapetalae</taxon>
        <taxon>rosids</taxon>
        <taxon>fabids</taxon>
        <taxon>Malpighiales</taxon>
        <taxon>Euphorbiaceae</taxon>
        <taxon>Acalyphoideae</taxon>
        <taxon>Acalypheae</taxon>
        <taxon>Ricinus</taxon>
    </lineage>
</organism>
<dbReference type="Proteomes" id="UP000008311">
    <property type="component" value="Unassembled WGS sequence"/>
</dbReference>
<sequence>MAGFEESKKDNLAHKPYVNTYDPSQIQRTRKRKSKKKKKKKKKKNSVSPFLLEKKIKKQNMDPKKQFLGTVYPPILLSILYIW</sequence>
<name>B9T0W7_RICCO</name>
<dbReference type="InParanoid" id="B9T0W7"/>
<evidence type="ECO:0000313" key="3">
    <source>
        <dbReference type="Proteomes" id="UP000008311"/>
    </source>
</evidence>
<reference evidence="3" key="1">
    <citation type="journal article" date="2010" name="Nat. Biotechnol.">
        <title>Draft genome sequence of the oilseed species Ricinus communis.</title>
        <authorList>
            <person name="Chan A.P."/>
            <person name="Crabtree J."/>
            <person name="Zhao Q."/>
            <person name="Lorenzi H."/>
            <person name="Orvis J."/>
            <person name="Puiu D."/>
            <person name="Melake-Berhan A."/>
            <person name="Jones K.M."/>
            <person name="Redman J."/>
            <person name="Chen G."/>
            <person name="Cahoon E.B."/>
            <person name="Gedil M."/>
            <person name="Stanke M."/>
            <person name="Haas B.J."/>
            <person name="Wortman J.R."/>
            <person name="Fraser-Liggett C.M."/>
            <person name="Ravel J."/>
            <person name="Rabinowicz P.D."/>
        </authorList>
    </citation>
    <scope>NUCLEOTIDE SEQUENCE [LARGE SCALE GENOMIC DNA]</scope>
    <source>
        <strain evidence="3">cv. Hale</strain>
    </source>
</reference>